<dbReference type="AlphaFoldDB" id="A0A267MFI8"/>
<dbReference type="Proteomes" id="UP000216024">
    <property type="component" value="Unassembled WGS sequence"/>
</dbReference>
<dbReference type="PROSITE" id="PS50977">
    <property type="entry name" value="HTH_TETR_2"/>
    <property type="match status" value="1"/>
</dbReference>
<dbReference type="Gene3D" id="1.10.357.10">
    <property type="entry name" value="Tetracycline Repressor, domain 2"/>
    <property type="match status" value="1"/>
</dbReference>
<comment type="caution">
    <text evidence="6">The sequence shown here is derived from an EMBL/GenBank/DDBJ whole genome shotgun (WGS) entry which is preliminary data.</text>
</comment>
<evidence type="ECO:0000313" key="7">
    <source>
        <dbReference type="Proteomes" id="UP000216024"/>
    </source>
</evidence>
<evidence type="ECO:0000256" key="3">
    <source>
        <dbReference type="ARBA" id="ARBA00023163"/>
    </source>
</evidence>
<dbReference type="OrthoDB" id="2824371at2"/>
<accession>A0A267MFI8</accession>
<dbReference type="SUPFAM" id="SSF46689">
    <property type="entry name" value="Homeodomain-like"/>
    <property type="match status" value="1"/>
</dbReference>
<dbReference type="InterPro" id="IPR001647">
    <property type="entry name" value="HTH_TetR"/>
</dbReference>
<dbReference type="SUPFAM" id="SSF48498">
    <property type="entry name" value="Tetracyclin repressor-like, C-terminal domain"/>
    <property type="match status" value="1"/>
</dbReference>
<dbReference type="EMBL" id="NIBG01000016">
    <property type="protein sequence ID" value="PAB58339.1"/>
    <property type="molecule type" value="Genomic_DNA"/>
</dbReference>
<dbReference type="InterPro" id="IPR009057">
    <property type="entry name" value="Homeodomain-like_sf"/>
</dbReference>
<dbReference type="RefSeq" id="WP_095134641.1">
    <property type="nucleotide sequence ID" value="NZ_NIBG01000016.1"/>
</dbReference>
<reference evidence="6 7" key="1">
    <citation type="submission" date="2017-06" db="EMBL/GenBank/DDBJ databases">
        <title>Draft genome sequence of anaerobic fermentative bacterium Anaeromicrobium sediminis DY2726D isolated from West Pacific Ocean sediments.</title>
        <authorList>
            <person name="Zeng X."/>
        </authorList>
    </citation>
    <scope>NUCLEOTIDE SEQUENCE [LARGE SCALE GENOMIC DNA]</scope>
    <source>
        <strain evidence="6 7">DY2726D</strain>
    </source>
</reference>
<name>A0A267MFI8_9FIRM</name>
<dbReference type="InterPro" id="IPR054156">
    <property type="entry name" value="YxaF_TetR_C"/>
</dbReference>
<keyword evidence="7" id="KW-1185">Reference proteome</keyword>
<feature type="domain" description="HTH tetR-type" evidence="5">
    <location>
        <begin position="5"/>
        <end position="65"/>
    </location>
</feature>
<keyword evidence="2 4" id="KW-0238">DNA-binding</keyword>
<evidence type="ECO:0000256" key="2">
    <source>
        <dbReference type="ARBA" id="ARBA00023125"/>
    </source>
</evidence>
<sequence>MNKREMKAKEYLVKSIKVMHKNGFHGTSIKDITDELGIPKGSFYNYYENKVDYTIKALELFYNYLDESYYAILRNKELSSEERVVKAFESMIKDITDKKLEYGCFIGKLSLELNGADEAIVSVLNNLHERMKGKVEQCLLENTNRDPNETEYISELIMYTWQGALMRAGTSNDMKHLENFIRYLKGLLI</sequence>
<protein>
    <recommendedName>
        <fullName evidence="5">HTH tetR-type domain-containing protein</fullName>
    </recommendedName>
</protein>
<dbReference type="PANTHER" id="PTHR47506">
    <property type="entry name" value="TRANSCRIPTIONAL REGULATORY PROTEIN"/>
    <property type="match status" value="1"/>
</dbReference>
<dbReference type="Pfam" id="PF21993">
    <property type="entry name" value="TetR_C_13_2"/>
    <property type="match status" value="1"/>
</dbReference>
<evidence type="ECO:0000313" key="6">
    <source>
        <dbReference type="EMBL" id="PAB58339.1"/>
    </source>
</evidence>
<feature type="DNA-binding region" description="H-T-H motif" evidence="4">
    <location>
        <begin position="28"/>
        <end position="47"/>
    </location>
</feature>
<dbReference type="Pfam" id="PF00440">
    <property type="entry name" value="TetR_N"/>
    <property type="match status" value="1"/>
</dbReference>
<dbReference type="GO" id="GO:0003677">
    <property type="term" value="F:DNA binding"/>
    <property type="evidence" value="ECO:0007669"/>
    <property type="project" value="UniProtKB-UniRule"/>
</dbReference>
<organism evidence="6 7">
    <name type="scientific">Anaeromicrobium sediminis</name>
    <dbReference type="NCBI Taxonomy" id="1478221"/>
    <lineage>
        <taxon>Bacteria</taxon>
        <taxon>Bacillati</taxon>
        <taxon>Bacillota</taxon>
        <taxon>Clostridia</taxon>
        <taxon>Peptostreptococcales</taxon>
        <taxon>Thermotaleaceae</taxon>
        <taxon>Anaeromicrobium</taxon>
    </lineage>
</organism>
<dbReference type="PANTHER" id="PTHR47506:SF6">
    <property type="entry name" value="HTH-TYPE TRANSCRIPTIONAL REPRESSOR NEMR"/>
    <property type="match status" value="1"/>
</dbReference>
<gene>
    <name evidence="6" type="ORF">CCE28_15485</name>
</gene>
<dbReference type="InterPro" id="IPR036271">
    <property type="entry name" value="Tet_transcr_reg_TetR-rel_C_sf"/>
</dbReference>
<keyword evidence="1" id="KW-0805">Transcription regulation</keyword>
<keyword evidence="3" id="KW-0804">Transcription</keyword>
<evidence type="ECO:0000259" key="5">
    <source>
        <dbReference type="PROSITE" id="PS50977"/>
    </source>
</evidence>
<evidence type="ECO:0000256" key="4">
    <source>
        <dbReference type="PROSITE-ProRule" id="PRU00335"/>
    </source>
</evidence>
<evidence type="ECO:0000256" key="1">
    <source>
        <dbReference type="ARBA" id="ARBA00023015"/>
    </source>
</evidence>
<proteinExistence type="predicted"/>